<dbReference type="SUPFAM" id="SSF64307">
    <property type="entry name" value="SirA-like"/>
    <property type="match status" value="1"/>
</dbReference>
<feature type="domain" description="UPF0033" evidence="1">
    <location>
        <begin position="5"/>
        <end position="69"/>
    </location>
</feature>
<dbReference type="AlphaFoldDB" id="A0A0E2E538"/>
<reference evidence="2" key="1">
    <citation type="submission" date="2012-01" db="EMBL/GenBank/DDBJ databases">
        <title>The Genome Sequence of Treponema denticola H-22.</title>
        <authorList>
            <consortium name="The Broad Institute Genome Sequencing Platform"/>
            <person name="Earl A."/>
            <person name="Ward D."/>
            <person name="Feldgarden M."/>
            <person name="Gevers D."/>
            <person name="Blanton J.M."/>
            <person name="Fenno C.J."/>
            <person name="Baranova O.V."/>
            <person name="Mathney J."/>
            <person name="Dewhirst F.E."/>
            <person name="Izard J."/>
            <person name="Young S.K."/>
            <person name="Zeng Q."/>
            <person name="Gargeya S."/>
            <person name="Fitzgerald M."/>
            <person name="Haas B."/>
            <person name="Abouelleil A."/>
            <person name="Alvarado L."/>
            <person name="Arachchi H.M."/>
            <person name="Berlin A."/>
            <person name="Chapman S.B."/>
            <person name="Gearin G."/>
            <person name="Goldberg J."/>
            <person name="Griggs A."/>
            <person name="Gujja S."/>
            <person name="Hansen M."/>
            <person name="Heiman D."/>
            <person name="Howarth C."/>
            <person name="Larimer J."/>
            <person name="Lui A."/>
            <person name="MacDonald P.J.P."/>
            <person name="McCowen C."/>
            <person name="Montmayeur A."/>
            <person name="Murphy C."/>
            <person name="Neiman D."/>
            <person name="Pearson M."/>
            <person name="Priest M."/>
            <person name="Roberts A."/>
            <person name="Saif S."/>
            <person name="Shea T."/>
            <person name="Sisk P."/>
            <person name="Stolte C."/>
            <person name="Sykes S."/>
            <person name="Wortman J."/>
            <person name="Nusbaum C."/>
            <person name="Birren B."/>
        </authorList>
    </citation>
    <scope>NUCLEOTIDE SEQUENCE [LARGE SCALE GENOMIC DNA]</scope>
    <source>
        <strain evidence="2">H-22</strain>
    </source>
</reference>
<dbReference type="Gene3D" id="3.30.110.40">
    <property type="entry name" value="TusA-like domain"/>
    <property type="match status" value="1"/>
</dbReference>
<dbReference type="InterPro" id="IPR036868">
    <property type="entry name" value="TusA-like_sf"/>
</dbReference>
<sequence length="69" mass="7478">MSDIIVDARGLACPEPVVLTKKALAANSAFVVLVDNETSKENIKRFCDNSKAKTKIEPSDDGWKIAVSK</sequence>
<comment type="caution">
    <text evidence="2">The sequence shown here is derived from an EMBL/GenBank/DDBJ whole genome shotgun (WGS) entry which is preliminary data.</text>
</comment>
<evidence type="ECO:0000259" key="1">
    <source>
        <dbReference type="Pfam" id="PF01206"/>
    </source>
</evidence>
<name>A0A0E2E538_TREDN</name>
<proteinExistence type="predicted"/>
<dbReference type="InterPro" id="IPR001455">
    <property type="entry name" value="TusA-like"/>
</dbReference>
<dbReference type="EMBL" id="AGDV01000010">
    <property type="protein sequence ID" value="EMB33770.1"/>
    <property type="molecule type" value="Genomic_DNA"/>
</dbReference>
<evidence type="ECO:0000313" key="2">
    <source>
        <dbReference type="EMBL" id="EMB33770.1"/>
    </source>
</evidence>
<dbReference type="HOGENOM" id="CLU_165255_0_2_12"/>
<dbReference type="RefSeq" id="WP_002684143.1">
    <property type="nucleotide sequence ID" value="NZ_CM001795.1"/>
</dbReference>
<dbReference type="CDD" id="cd03421">
    <property type="entry name" value="SirA_like_N"/>
    <property type="match status" value="1"/>
</dbReference>
<accession>A0A0E2E538</accession>
<dbReference type="Pfam" id="PF01206">
    <property type="entry name" value="TusA"/>
    <property type="match status" value="1"/>
</dbReference>
<dbReference type="PATRIC" id="fig|999432.5.peg.1198"/>
<gene>
    <name evidence="2" type="ORF">HMPREF9726_01150</name>
</gene>
<protein>
    <recommendedName>
        <fullName evidence="1">UPF0033 domain-containing protein</fullName>
    </recommendedName>
</protein>
<dbReference type="Proteomes" id="UP000011705">
    <property type="component" value="Chromosome"/>
</dbReference>
<organism evidence="2">
    <name type="scientific">Treponema denticola H-22</name>
    <dbReference type="NCBI Taxonomy" id="999432"/>
    <lineage>
        <taxon>Bacteria</taxon>
        <taxon>Pseudomonadati</taxon>
        <taxon>Spirochaetota</taxon>
        <taxon>Spirochaetia</taxon>
        <taxon>Spirochaetales</taxon>
        <taxon>Treponemataceae</taxon>
        <taxon>Treponema</taxon>
    </lineage>
</organism>